<gene>
    <name evidence="2" type="ORF">FH608_047665</name>
</gene>
<evidence type="ECO:0000313" key="3">
    <source>
        <dbReference type="Proteomes" id="UP000312512"/>
    </source>
</evidence>
<proteinExistence type="predicted"/>
<dbReference type="PANTHER" id="PTHR37017">
    <property type="entry name" value="AB HYDROLASE-1 DOMAIN-CONTAINING PROTEIN-RELATED"/>
    <property type="match status" value="1"/>
</dbReference>
<reference evidence="2 3" key="1">
    <citation type="submission" date="2019-10" db="EMBL/GenBank/DDBJ databases">
        <title>Nonomuraea sp. nov., isolated from Phyllanthus amarus.</title>
        <authorList>
            <person name="Klykleung N."/>
            <person name="Tanasupawat S."/>
        </authorList>
    </citation>
    <scope>NUCLEOTIDE SEQUENCE [LARGE SCALE GENOMIC DNA]</scope>
    <source>
        <strain evidence="2 3">PA1-10</strain>
    </source>
</reference>
<dbReference type="InterPro" id="IPR029058">
    <property type="entry name" value="AB_hydrolase_fold"/>
</dbReference>
<evidence type="ECO:0000259" key="1">
    <source>
        <dbReference type="Pfam" id="PF12697"/>
    </source>
</evidence>
<dbReference type="InterPro" id="IPR052897">
    <property type="entry name" value="Sec-Metab_Biosynth_Hydrolase"/>
</dbReference>
<evidence type="ECO:0000313" key="2">
    <source>
        <dbReference type="EMBL" id="KAB8185174.1"/>
    </source>
</evidence>
<dbReference type="SUPFAM" id="SSF53474">
    <property type="entry name" value="alpha/beta-Hydrolases"/>
    <property type="match status" value="1"/>
</dbReference>
<dbReference type="Proteomes" id="UP000312512">
    <property type="component" value="Unassembled WGS sequence"/>
</dbReference>
<organism evidence="2 3">
    <name type="scientific">Nonomuraea phyllanthi</name>
    <dbReference type="NCBI Taxonomy" id="2219224"/>
    <lineage>
        <taxon>Bacteria</taxon>
        <taxon>Bacillati</taxon>
        <taxon>Actinomycetota</taxon>
        <taxon>Actinomycetes</taxon>
        <taxon>Streptosporangiales</taxon>
        <taxon>Streptosporangiaceae</taxon>
        <taxon>Nonomuraea</taxon>
    </lineage>
</organism>
<name>A0A5C4V2K3_9ACTN</name>
<protein>
    <submittedName>
        <fullName evidence="2">Alpha/beta fold hydrolase</fullName>
    </submittedName>
</protein>
<dbReference type="RefSeq" id="WP_139637837.1">
    <property type="nucleotide sequence ID" value="NZ_VDLX02000031.1"/>
</dbReference>
<dbReference type="Pfam" id="PF12697">
    <property type="entry name" value="Abhydrolase_6"/>
    <property type="match status" value="1"/>
</dbReference>
<comment type="caution">
    <text evidence="2">The sequence shown here is derived from an EMBL/GenBank/DDBJ whole genome shotgun (WGS) entry which is preliminary data.</text>
</comment>
<sequence>MTSPPTHASLRARRRPFTVAATLTAAVLILVSLAPASGAAALDGTSRTAKPTIVLVHGAWADASSWNGVVKRLQDEGYAVRAIANPLRSLSGDAASVKTFLETLTGPIVLVGHSYGGAVITNAATGNPDVKALVYVNAFAPDAGESATALAGPDSALSVADPTTVFDLVPATLPPTADTDLYLKRSTVLDSFASGLSSDDKAVVAATQRPATVGALNEPSGTPAWRTIPSWNLIGTRDRIIPRDVQETMAKRAGSTIVEYNAGHVGLMTDPRTVTHVIERAARASAH</sequence>
<dbReference type="EMBL" id="VDLX02000031">
    <property type="protein sequence ID" value="KAB8185174.1"/>
    <property type="molecule type" value="Genomic_DNA"/>
</dbReference>
<accession>A0A5C4V2K3</accession>
<dbReference type="GO" id="GO:0016787">
    <property type="term" value="F:hydrolase activity"/>
    <property type="evidence" value="ECO:0007669"/>
    <property type="project" value="UniProtKB-KW"/>
</dbReference>
<dbReference type="Gene3D" id="3.40.50.1820">
    <property type="entry name" value="alpha/beta hydrolase"/>
    <property type="match status" value="1"/>
</dbReference>
<feature type="domain" description="AB hydrolase-1" evidence="1">
    <location>
        <begin position="53"/>
        <end position="274"/>
    </location>
</feature>
<keyword evidence="2" id="KW-0378">Hydrolase</keyword>
<keyword evidence="3" id="KW-1185">Reference proteome</keyword>
<dbReference type="InterPro" id="IPR000073">
    <property type="entry name" value="AB_hydrolase_1"/>
</dbReference>
<dbReference type="OrthoDB" id="9814966at2"/>
<dbReference type="AlphaFoldDB" id="A0A5C4V2K3"/>
<dbReference type="PANTHER" id="PTHR37017:SF11">
    <property type="entry name" value="ESTERASE_LIPASE_THIOESTERASE DOMAIN-CONTAINING PROTEIN"/>
    <property type="match status" value="1"/>
</dbReference>